<organism evidence="1 2">
    <name type="scientific">Dyella choica</name>
    <dbReference type="NCBI Taxonomy" id="1927959"/>
    <lineage>
        <taxon>Bacteria</taxon>
        <taxon>Pseudomonadati</taxon>
        <taxon>Pseudomonadota</taxon>
        <taxon>Gammaproteobacteria</taxon>
        <taxon>Lysobacterales</taxon>
        <taxon>Rhodanobacteraceae</taxon>
        <taxon>Dyella</taxon>
    </lineage>
</organism>
<sequence length="124" mass="14123">MTLALSRIIFYVHDVNLLKAFYVRHFDLSIVEEIEPEWAVMQAGAIEIALHRVGRAYRGGQAPYTALSNTKLVFTLAFGLAERREQMISAGIAMRDLKRYDGFPYLLCDGEDPEGNVFQLMQHD</sequence>
<evidence type="ECO:0000313" key="1">
    <source>
        <dbReference type="EMBL" id="RUL72178.1"/>
    </source>
</evidence>
<dbReference type="InterPro" id="IPR029068">
    <property type="entry name" value="Glyas_Bleomycin-R_OHBP_Dase"/>
</dbReference>
<reference evidence="1 2" key="1">
    <citation type="submission" date="2018-12" db="EMBL/GenBank/DDBJ databases">
        <title>Dyella dinghuensis sp. nov. DHOA06 and Dyella choica sp. nov. 4M-K27, isolated from forest soil.</title>
        <authorList>
            <person name="Qiu L.-H."/>
            <person name="Gao Z.-H."/>
        </authorList>
    </citation>
    <scope>NUCLEOTIDE SEQUENCE [LARGE SCALE GENOMIC DNA]</scope>
    <source>
        <strain evidence="1 2">4M-K27</strain>
    </source>
</reference>
<evidence type="ECO:0000313" key="2">
    <source>
        <dbReference type="Proteomes" id="UP000274358"/>
    </source>
</evidence>
<keyword evidence="2" id="KW-1185">Reference proteome</keyword>
<name>A0A3S0R1N7_9GAMM</name>
<dbReference type="Proteomes" id="UP000274358">
    <property type="component" value="Unassembled WGS sequence"/>
</dbReference>
<dbReference type="EMBL" id="RYYV01000016">
    <property type="protein sequence ID" value="RUL72178.1"/>
    <property type="molecule type" value="Genomic_DNA"/>
</dbReference>
<dbReference type="OrthoDB" id="4762357at2"/>
<accession>A0A3S0R1N7</accession>
<comment type="caution">
    <text evidence="1">The sequence shown here is derived from an EMBL/GenBank/DDBJ whole genome shotgun (WGS) entry which is preliminary data.</text>
</comment>
<dbReference type="Gene3D" id="3.10.180.10">
    <property type="entry name" value="2,3-Dihydroxybiphenyl 1,2-Dioxygenase, domain 1"/>
    <property type="match status" value="1"/>
</dbReference>
<protein>
    <submittedName>
        <fullName evidence="1">VOC family protein</fullName>
    </submittedName>
</protein>
<proteinExistence type="predicted"/>
<dbReference type="RefSeq" id="WP_126686137.1">
    <property type="nucleotide sequence ID" value="NZ_RYYV01000016.1"/>
</dbReference>
<dbReference type="SUPFAM" id="SSF54593">
    <property type="entry name" value="Glyoxalase/Bleomycin resistance protein/Dihydroxybiphenyl dioxygenase"/>
    <property type="match status" value="1"/>
</dbReference>
<gene>
    <name evidence="1" type="ORF">EKH80_17795</name>
</gene>
<dbReference type="AlphaFoldDB" id="A0A3S0R1N7"/>